<dbReference type="SUPFAM" id="SSF53474">
    <property type="entry name" value="alpha/beta-Hydrolases"/>
    <property type="match status" value="1"/>
</dbReference>
<gene>
    <name evidence="2" type="ORF">ACFQ1S_32430</name>
</gene>
<protein>
    <submittedName>
        <fullName evidence="2">Thioesterase domain-containing protein</fullName>
    </submittedName>
</protein>
<evidence type="ECO:0000313" key="3">
    <source>
        <dbReference type="Proteomes" id="UP001597045"/>
    </source>
</evidence>
<feature type="domain" description="Thioesterase TesA-like" evidence="1">
    <location>
        <begin position="1"/>
        <end position="128"/>
    </location>
</feature>
<sequence length="132" mass="14943">ELERVGRPAAGLVLLDTPWPDDLNGGVLTALAREFMRREDNGPSDARFGTWLSTVGAYIRLMDNWEPQRHNVRTALVRATDNLPDETSTQGVRVRWRLPHDVVDVPGDHFTMVDEHAETTAKALDTWIDNLR</sequence>
<reference evidence="3" key="1">
    <citation type="journal article" date="2019" name="Int. J. Syst. Evol. Microbiol.">
        <title>The Global Catalogue of Microorganisms (GCM) 10K type strain sequencing project: providing services to taxonomists for standard genome sequencing and annotation.</title>
        <authorList>
            <consortium name="The Broad Institute Genomics Platform"/>
            <consortium name="The Broad Institute Genome Sequencing Center for Infectious Disease"/>
            <person name="Wu L."/>
            <person name="Ma J."/>
        </authorList>
    </citation>
    <scope>NUCLEOTIDE SEQUENCE [LARGE SCALE GENOMIC DNA]</scope>
    <source>
        <strain evidence="3">JCM 31486</strain>
    </source>
</reference>
<dbReference type="Pfam" id="PF00975">
    <property type="entry name" value="Thioesterase"/>
    <property type="match status" value="1"/>
</dbReference>
<evidence type="ECO:0000313" key="2">
    <source>
        <dbReference type="EMBL" id="MFD1049907.1"/>
    </source>
</evidence>
<dbReference type="InterPro" id="IPR001031">
    <property type="entry name" value="Thioesterase"/>
</dbReference>
<evidence type="ECO:0000259" key="1">
    <source>
        <dbReference type="SMART" id="SM00824"/>
    </source>
</evidence>
<keyword evidence="3" id="KW-1185">Reference proteome</keyword>
<comment type="caution">
    <text evidence="2">The sequence shown here is derived from an EMBL/GenBank/DDBJ whole genome shotgun (WGS) entry which is preliminary data.</text>
</comment>
<dbReference type="SMART" id="SM00824">
    <property type="entry name" value="PKS_TE"/>
    <property type="match status" value="1"/>
</dbReference>
<dbReference type="Gene3D" id="3.40.50.1820">
    <property type="entry name" value="alpha/beta hydrolase"/>
    <property type="match status" value="1"/>
</dbReference>
<accession>A0ABW3MGW5</accession>
<dbReference type="InterPro" id="IPR029058">
    <property type="entry name" value="AB_hydrolase_fold"/>
</dbReference>
<dbReference type="EMBL" id="JBHTIS010002477">
    <property type="protein sequence ID" value="MFD1049907.1"/>
    <property type="molecule type" value="Genomic_DNA"/>
</dbReference>
<organism evidence="2 3">
    <name type="scientific">Kibdelosporangium lantanae</name>
    <dbReference type="NCBI Taxonomy" id="1497396"/>
    <lineage>
        <taxon>Bacteria</taxon>
        <taxon>Bacillati</taxon>
        <taxon>Actinomycetota</taxon>
        <taxon>Actinomycetes</taxon>
        <taxon>Pseudonocardiales</taxon>
        <taxon>Pseudonocardiaceae</taxon>
        <taxon>Kibdelosporangium</taxon>
    </lineage>
</organism>
<proteinExistence type="predicted"/>
<dbReference type="Proteomes" id="UP001597045">
    <property type="component" value="Unassembled WGS sequence"/>
</dbReference>
<feature type="non-terminal residue" evidence="2">
    <location>
        <position position="1"/>
    </location>
</feature>
<name>A0ABW3MGW5_9PSEU</name>
<dbReference type="InterPro" id="IPR020802">
    <property type="entry name" value="TesA-like"/>
</dbReference>